<dbReference type="PANTHER" id="PTHR33408:SF2">
    <property type="entry name" value="TRANSPOSASE DDE DOMAIN-CONTAINING PROTEIN"/>
    <property type="match status" value="1"/>
</dbReference>
<accession>A0ABU5QV05</accession>
<dbReference type="Proteomes" id="UP001304671">
    <property type="component" value="Unassembled WGS sequence"/>
</dbReference>
<organism evidence="3 4">
    <name type="scientific">Arcicella aquatica</name>
    <dbReference type="NCBI Taxonomy" id="217141"/>
    <lineage>
        <taxon>Bacteria</taxon>
        <taxon>Pseudomonadati</taxon>
        <taxon>Bacteroidota</taxon>
        <taxon>Cytophagia</taxon>
        <taxon>Cytophagales</taxon>
        <taxon>Flectobacillaceae</taxon>
        <taxon>Arcicella</taxon>
    </lineage>
</organism>
<dbReference type="InterPro" id="IPR008490">
    <property type="entry name" value="Transposase_InsH_N"/>
</dbReference>
<evidence type="ECO:0000259" key="2">
    <source>
        <dbReference type="Pfam" id="PF13751"/>
    </source>
</evidence>
<dbReference type="Pfam" id="PF13751">
    <property type="entry name" value="DDE_Tnp_1_6"/>
    <property type="match status" value="1"/>
</dbReference>
<comment type="caution">
    <text evidence="3">The sequence shown here is derived from an EMBL/GenBank/DDBJ whole genome shotgun (WGS) entry which is preliminary data.</text>
</comment>
<feature type="domain" description="Transposase DDE" evidence="2">
    <location>
        <begin position="380"/>
        <end position="504"/>
    </location>
</feature>
<dbReference type="RefSeq" id="WP_323253866.1">
    <property type="nucleotide sequence ID" value="NZ_JAYFUL010000075.1"/>
</dbReference>
<dbReference type="InterPro" id="IPR025668">
    <property type="entry name" value="Tnp_DDE_dom"/>
</dbReference>
<proteinExistence type="predicted"/>
<dbReference type="PANTHER" id="PTHR33408">
    <property type="entry name" value="TRANSPOSASE"/>
    <property type="match status" value="1"/>
</dbReference>
<dbReference type="EMBL" id="JAYFUL010000075">
    <property type="protein sequence ID" value="MEA5260921.1"/>
    <property type="molecule type" value="Genomic_DNA"/>
</dbReference>
<evidence type="ECO:0000313" key="3">
    <source>
        <dbReference type="EMBL" id="MEA5260921.1"/>
    </source>
</evidence>
<gene>
    <name evidence="3" type="ORF">VB264_24195</name>
</gene>
<dbReference type="Pfam" id="PF05598">
    <property type="entry name" value="DUF772"/>
    <property type="match status" value="1"/>
</dbReference>
<dbReference type="InterPro" id="IPR047629">
    <property type="entry name" value="IS1182_transpos"/>
</dbReference>
<keyword evidence="4" id="KW-1185">Reference proteome</keyword>
<evidence type="ECO:0000313" key="4">
    <source>
        <dbReference type="Proteomes" id="UP001304671"/>
    </source>
</evidence>
<sequence>MAKALFKQLPAYSPELFPVNIFDKIPADHPVRLVEMVVNELDINHIMSHYKGGGTTAYHPRMLLKVLFYSYLSNVYSCRKIAKALEENIHFMYISGNSIPDFRTINSFRGQILKEHIHKLFAELVKMLVSMGYVSLEVQYIDGTKIESVSNRYSFVWKKSVEKNKAKLETKIHQILSDIEGSIQSDNQEVNKEELPQSINSQELKKQLSAINKRLKTPTKTQKKELKKLQDEHLPKLEKYELDLQTLGNRNSFSKTDHDATFLRLKDDHMKNGQLKPAYNAQISTHNQFITHVSIHQTATDTTTLESHLEGFENAYQQQSKEVVADAGYGSQENYELLEAKRVEAYIKYNYFHVEQKKKHKDNPFLVANLPYHPALDLYVCPAGQFMEKVTTSTRTSSNGYEADITHYQAKNCIGCPLREQCHQSQDNRVIQVNHRLNQLKAKAKELLNSPKGLEHRSKRPIEVEAVFGQMKSNNKFTRFTMRSLPKVELEFLLMAIGHNFRKMTTQKNNHIFTNLTKDISNLKNYLTIINQLYWGVKHILNNNYIKFA</sequence>
<evidence type="ECO:0000259" key="1">
    <source>
        <dbReference type="Pfam" id="PF05598"/>
    </source>
</evidence>
<feature type="domain" description="Transposase InsH N-terminal" evidence="1">
    <location>
        <begin position="21"/>
        <end position="109"/>
    </location>
</feature>
<protein>
    <submittedName>
        <fullName evidence="3">IS1182 family transposase</fullName>
    </submittedName>
</protein>
<name>A0ABU5QV05_9BACT</name>
<dbReference type="NCBIfam" id="NF033551">
    <property type="entry name" value="transpos_IS1182"/>
    <property type="match status" value="1"/>
</dbReference>
<reference evidence="3 4" key="1">
    <citation type="submission" date="2023-12" db="EMBL/GenBank/DDBJ databases">
        <title>Novel species of the genus Arcicella isolated from rivers.</title>
        <authorList>
            <person name="Lu H."/>
        </authorList>
    </citation>
    <scope>NUCLEOTIDE SEQUENCE [LARGE SCALE GENOMIC DNA]</scope>
    <source>
        <strain evidence="3 4">LMG 21963</strain>
    </source>
</reference>